<evidence type="ECO:0000313" key="2">
    <source>
        <dbReference type="EMBL" id="RRT53876.1"/>
    </source>
</evidence>
<dbReference type="Proteomes" id="UP000287651">
    <property type="component" value="Unassembled WGS sequence"/>
</dbReference>
<reference evidence="2 3" key="1">
    <citation type="journal article" date="2014" name="Agronomy (Basel)">
        <title>A Draft Genome Sequence for Ensete ventricosum, the Drought-Tolerant Tree Against Hunger.</title>
        <authorList>
            <person name="Harrison J."/>
            <person name="Moore K.A."/>
            <person name="Paszkiewicz K."/>
            <person name="Jones T."/>
            <person name="Grant M."/>
            <person name="Ambacheew D."/>
            <person name="Muzemil S."/>
            <person name="Studholme D.J."/>
        </authorList>
    </citation>
    <scope>NUCLEOTIDE SEQUENCE [LARGE SCALE GENOMIC DNA]</scope>
</reference>
<evidence type="ECO:0000256" key="1">
    <source>
        <dbReference type="SAM" id="MobiDB-lite"/>
    </source>
</evidence>
<sequence length="158" mass="18118">MVEEREAGLAKWQQTRRQKKRSYGRRKNPRSKEGAEDMKGSRIKLKHPPHLLPRRKNSLQLKANNDKKMNQREERERVDSLEGALEPNCSLHVAFHLLCRLYLFSSECVNSPESMGTGAFGAGWSFLGDMSLKRWSVCPSGRIGADDPAHRSLREWEG</sequence>
<comment type="caution">
    <text evidence="2">The sequence shown here is derived from an EMBL/GenBank/DDBJ whole genome shotgun (WGS) entry which is preliminary data.</text>
</comment>
<name>A0A426YQ95_ENSVE</name>
<feature type="compositionally biased region" description="Basic and acidic residues" evidence="1">
    <location>
        <begin position="30"/>
        <end position="40"/>
    </location>
</feature>
<organism evidence="2 3">
    <name type="scientific">Ensete ventricosum</name>
    <name type="common">Abyssinian banana</name>
    <name type="synonym">Musa ensete</name>
    <dbReference type="NCBI Taxonomy" id="4639"/>
    <lineage>
        <taxon>Eukaryota</taxon>
        <taxon>Viridiplantae</taxon>
        <taxon>Streptophyta</taxon>
        <taxon>Embryophyta</taxon>
        <taxon>Tracheophyta</taxon>
        <taxon>Spermatophyta</taxon>
        <taxon>Magnoliopsida</taxon>
        <taxon>Liliopsida</taxon>
        <taxon>Zingiberales</taxon>
        <taxon>Musaceae</taxon>
        <taxon>Ensete</taxon>
    </lineage>
</organism>
<feature type="region of interest" description="Disordered" evidence="1">
    <location>
        <begin position="1"/>
        <end position="77"/>
    </location>
</feature>
<gene>
    <name evidence="2" type="ORF">B296_00039230</name>
</gene>
<feature type="compositionally biased region" description="Basic residues" evidence="1">
    <location>
        <begin position="41"/>
        <end position="57"/>
    </location>
</feature>
<dbReference type="EMBL" id="AMZH03010892">
    <property type="protein sequence ID" value="RRT53876.1"/>
    <property type="molecule type" value="Genomic_DNA"/>
</dbReference>
<proteinExistence type="predicted"/>
<feature type="compositionally biased region" description="Basic and acidic residues" evidence="1">
    <location>
        <begin position="64"/>
        <end position="77"/>
    </location>
</feature>
<evidence type="ECO:0000313" key="3">
    <source>
        <dbReference type="Proteomes" id="UP000287651"/>
    </source>
</evidence>
<dbReference type="AlphaFoldDB" id="A0A426YQ95"/>
<protein>
    <submittedName>
        <fullName evidence="2">Uncharacterized protein</fullName>
    </submittedName>
</protein>
<feature type="compositionally biased region" description="Basic residues" evidence="1">
    <location>
        <begin position="14"/>
        <end position="29"/>
    </location>
</feature>
<accession>A0A426YQ95</accession>